<feature type="compositionally biased region" description="Basic and acidic residues" evidence="1">
    <location>
        <begin position="100"/>
        <end position="116"/>
    </location>
</feature>
<dbReference type="InterPro" id="IPR000626">
    <property type="entry name" value="Ubiquitin-like_dom"/>
</dbReference>
<evidence type="ECO:0000256" key="1">
    <source>
        <dbReference type="SAM" id="MobiDB-lite"/>
    </source>
</evidence>
<accession>A0A3M6UAD0</accession>
<keyword evidence="5" id="KW-1185">Reference proteome</keyword>
<evidence type="ECO:0000259" key="3">
    <source>
        <dbReference type="PROSITE" id="PS50053"/>
    </source>
</evidence>
<feature type="transmembrane region" description="Helical" evidence="2">
    <location>
        <begin position="236"/>
        <end position="253"/>
    </location>
</feature>
<dbReference type="Gene3D" id="3.10.20.90">
    <property type="entry name" value="Phosphatidylinositol 3-kinase Catalytic Subunit, Chain A, domain 1"/>
    <property type="match status" value="1"/>
</dbReference>
<dbReference type="AlphaFoldDB" id="A0A3M6UAD0"/>
<evidence type="ECO:0000256" key="2">
    <source>
        <dbReference type="SAM" id="Phobius"/>
    </source>
</evidence>
<feature type="transmembrane region" description="Helical" evidence="2">
    <location>
        <begin position="13"/>
        <end position="33"/>
    </location>
</feature>
<feature type="compositionally biased region" description="Polar residues" evidence="1">
    <location>
        <begin position="49"/>
        <end position="61"/>
    </location>
</feature>
<evidence type="ECO:0000313" key="5">
    <source>
        <dbReference type="Proteomes" id="UP000275408"/>
    </source>
</evidence>
<reference evidence="4 5" key="1">
    <citation type="journal article" date="2018" name="Sci. Rep.">
        <title>Comparative analysis of the Pocillopora damicornis genome highlights role of immune system in coral evolution.</title>
        <authorList>
            <person name="Cunning R."/>
            <person name="Bay R.A."/>
            <person name="Gillette P."/>
            <person name="Baker A.C."/>
            <person name="Traylor-Knowles N."/>
        </authorList>
    </citation>
    <scope>NUCLEOTIDE SEQUENCE [LARGE SCALE GENOMIC DNA]</scope>
    <source>
        <strain evidence="4">RSMAS</strain>
        <tissue evidence="4">Whole animal</tissue>
    </source>
</reference>
<dbReference type="OMA" id="MGNLMIP"/>
<dbReference type="PROSITE" id="PS50053">
    <property type="entry name" value="UBIQUITIN_2"/>
    <property type="match status" value="1"/>
</dbReference>
<evidence type="ECO:0000313" key="4">
    <source>
        <dbReference type="EMBL" id="RMX50623.1"/>
    </source>
</evidence>
<dbReference type="CDD" id="cd17057">
    <property type="entry name" value="Ubl_TMUB1_like"/>
    <property type="match status" value="1"/>
</dbReference>
<dbReference type="SMART" id="SM00213">
    <property type="entry name" value="UBQ"/>
    <property type="match status" value="1"/>
</dbReference>
<dbReference type="InterPro" id="IPR040352">
    <property type="entry name" value="TMUB1/2"/>
</dbReference>
<feature type="compositionally biased region" description="Polar residues" evidence="1">
    <location>
        <begin position="70"/>
        <end position="90"/>
    </location>
</feature>
<dbReference type="OrthoDB" id="161999at2759"/>
<feature type="domain" description="Ubiquitin-like" evidence="3">
    <location>
        <begin position="138"/>
        <end position="205"/>
    </location>
</feature>
<keyword evidence="2" id="KW-0472">Membrane</keyword>
<keyword evidence="2" id="KW-0812">Transmembrane</keyword>
<feature type="region of interest" description="Disordered" evidence="1">
    <location>
        <begin position="48"/>
        <end position="135"/>
    </location>
</feature>
<dbReference type="SUPFAM" id="SSF54236">
    <property type="entry name" value="Ubiquitin-like"/>
    <property type="match status" value="1"/>
</dbReference>
<comment type="caution">
    <text evidence="4">The sequence shown here is derived from an EMBL/GenBank/DDBJ whole genome shotgun (WGS) entry which is preliminary data.</text>
</comment>
<gene>
    <name evidence="4" type="ORF">pdam_00009661</name>
</gene>
<dbReference type="Pfam" id="PF00240">
    <property type="entry name" value="ubiquitin"/>
    <property type="match status" value="1"/>
</dbReference>
<sequence>MAPSIIEGIDNEVLFVVSVLATLLTMLLVHLVYNSNATNRTATEHVFESNISSDPNQSGSFHPTDRADENTSQEQGSAQEVDSENIGLSQTTTTTTPLYDDTHDRSASQPENDRVRQRGPSQSTSDSGGQQGPTEEPISIRVKFMENQRNLSVNRSIAVGELKRLCFQNELNNGMRVRLIYNGKLLQDDSAPVSFYGVADQSVIHAQISDAQRVPGEHSGRQDEEGLIFSMDPSKLFLPILAIILILCWYGLFNYRHLFSAASVIILIFMTLAFGFLVYVVTS</sequence>
<keyword evidence="2" id="KW-1133">Transmembrane helix</keyword>
<name>A0A3M6UAD0_POCDA</name>
<dbReference type="PANTHER" id="PTHR14557">
    <property type="entry name" value="PROTEIN C7ORF21"/>
    <property type="match status" value="1"/>
</dbReference>
<dbReference type="Proteomes" id="UP000275408">
    <property type="component" value="Unassembled WGS sequence"/>
</dbReference>
<organism evidence="4 5">
    <name type="scientific">Pocillopora damicornis</name>
    <name type="common">Cauliflower coral</name>
    <name type="synonym">Millepora damicornis</name>
    <dbReference type="NCBI Taxonomy" id="46731"/>
    <lineage>
        <taxon>Eukaryota</taxon>
        <taxon>Metazoa</taxon>
        <taxon>Cnidaria</taxon>
        <taxon>Anthozoa</taxon>
        <taxon>Hexacorallia</taxon>
        <taxon>Scleractinia</taxon>
        <taxon>Astrocoeniina</taxon>
        <taxon>Pocilloporidae</taxon>
        <taxon>Pocillopora</taxon>
    </lineage>
</organism>
<feature type="compositionally biased region" description="Low complexity" evidence="1">
    <location>
        <begin position="119"/>
        <end position="134"/>
    </location>
</feature>
<dbReference type="GO" id="GO:0036503">
    <property type="term" value="P:ERAD pathway"/>
    <property type="evidence" value="ECO:0007669"/>
    <property type="project" value="InterPro"/>
</dbReference>
<dbReference type="EMBL" id="RCHS01001930">
    <property type="protein sequence ID" value="RMX50623.1"/>
    <property type="molecule type" value="Genomic_DNA"/>
</dbReference>
<feature type="transmembrane region" description="Helical" evidence="2">
    <location>
        <begin position="259"/>
        <end position="281"/>
    </location>
</feature>
<dbReference type="STRING" id="46731.A0A3M6UAD0"/>
<dbReference type="PANTHER" id="PTHR14557:SF5">
    <property type="entry name" value="UBIQUITIN-LIKE DOMAIN-CONTAINING PROTEIN"/>
    <property type="match status" value="1"/>
</dbReference>
<protein>
    <recommendedName>
        <fullName evidence="3">Ubiquitin-like domain-containing protein</fullName>
    </recommendedName>
</protein>
<proteinExistence type="predicted"/>
<dbReference type="InterPro" id="IPR029071">
    <property type="entry name" value="Ubiquitin-like_domsf"/>
</dbReference>